<dbReference type="InterPro" id="IPR005031">
    <property type="entry name" value="COQ10_START"/>
</dbReference>
<evidence type="ECO:0000256" key="2">
    <source>
        <dbReference type="ARBA" id="ARBA00009353"/>
    </source>
</evidence>
<dbReference type="InterPro" id="IPR013549">
    <property type="entry name" value="DUF1731"/>
</dbReference>
<gene>
    <name evidence="6" type="ORF">EP073_00895</name>
</gene>
<comment type="similarity">
    <text evidence="1">Belongs to the ribosome association toxin RatA family.</text>
</comment>
<keyword evidence="7" id="KW-1185">Reference proteome</keyword>
<dbReference type="Gene3D" id="3.30.530.20">
    <property type="match status" value="1"/>
</dbReference>
<sequence length="455" mass="51095">MAVFRKRKSFDCPREQLFDWHGRYGAIGRLVPPWEEVHVLERMGGIADGSTVKMKVKAGPVSTEWHALHKNYNYPEEFTDVMEKGPFKEWEHRHVFFECGGGSALEDCITYKLPFSPLSDIIAGRYVTDKLERMFSYRHRVTEGDINFINKYKPRRLNIVVSGAGGQVGRYLVPFLTTQGHSVKRLVRRRSDSEFEFSWNPDTCEIDNCFGGCDAVIHLAGEPIGDGRWSKSKKKKITGSRVEGTRLIAEYISKMDSPPPVLICASAIGYYGDCGTEILDEHSPAGEGFIADVCRQWEEAAKPAADRGVRVVLIRIGVALTPSGGALQRFLPFFRMGLGCYPGRGDQVLSWVAMDDVVRGIAHCIHSEETEGAVNLTAPEQVTMKEFARTLGKVLGRKARFRIPAWLIKLIYGQMGREVLLSGARVEPKKMMDTGYEFGYPKLESALRHLLGRIL</sequence>
<dbReference type="Proteomes" id="UP000287502">
    <property type="component" value="Chromosome"/>
</dbReference>
<accession>A0A3R5XVA6</accession>
<feature type="domain" description="DUF1731" evidence="5">
    <location>
        <begin position="403"/>
        <end position="450"/>
    </location>
</feature>
<evidence type="ECO:0000259" key="5">
    <source>
        <dbReference type="Pfam" id="PF08338"/>
    </source>
</evidence>
<dbReference type="CDD" id="cd07820">
    <property type="entry name" value="SRPBCC_3"/>
    <property type="match status" value="1"/>
</dbReference>
<evidence type="ECO:0000259" key="3">
    <source>
        <dbReference type="Pfam" id="PF01370"/>
    </source>
</evidence>
<feature type="domain" description="Coenzyme Q-binding protein COQ10 START" evidence="4">
    <location>
        <begin position="13"/>
        <end position="129"/>
    </location>
</feature>
<evidence type="ECO:0000259" key="4">
    <source>
        <dbReference type="Pfam" id="PF03364"/>
    </source>
</evidence>
<dbReference type="InterPro" id="IPR001509">
    <property type="entry name" value="Epimerase_deHydtase"/>
</dbReference>
<proteinExistence type="inferred from homology"/>
<name>A0A3R5XVA6_9BACT</name>
<dbReference type="Gene3D" id="3.40.50.720">
    <property type="entry name" value="NAD(P)-binding Rossmann-like Domain"/>
    <property type="match status" value="1"/>
</dbReference>
<dbReference type="CDD" id="cd05242">
    <property type="entry name" value="SDR_a8"/>
    <property type="match status" value="1"/>
</dbReference>
<evidence type="ECO:0000313" key="6">
    <source>
        <dbReference type="EMBL" id="QAR32008.1"/>
    </source>
</evidence>
<dbReference type="EMBL" id="CP035108">
    <property type="protein sequence ID" value="QAR32008.1"/>
    <property type="molecule type" value="Genomic_DNA"/>
</dbReference>
<protein>
    <submittedName>
        <fullName evidence="6">TIGR01777 family protein</fullName>
    </submittedName>
</protein>
<reference evidence="6 7" key="1">
    <citation type="submission" date="2019-01" db="EMBL/GenBank/DDBJ databases">
        <title>Geovibrio thiophilus DSM 11263, complete genome.</title>
        <authorList>
            <person name="Spring S."/>
            <person name="Bunk B."/>
            <person name="Sproer C."/>
        </authorList>
    </citation>
    <scope>NUCLEOTIDE SEQUENCE [LARGE SCALE GENOMIC DNA]</scope>
    <source>
        <strain evidence="6 7">DSM 11263</strain>
    </source>
</reference>
<dbReference type="RefSeq" id="WP_128465295.1">
    <property type="nucleotide sequence ID" value="NZ_CP035108.1"/>
</dbReference>
<dbReference type="PANTHER" id="PTHR11092:SF0">
    <property type="entry name" value="EPIMERASE FAMILY PROTEIN SDR39U1"/>
    <property type="match status" value="1"/>
</dbReference>
<dbReference type="KEGG" id="gtl:EP073_00895"/>
<evidence type="ECO:0000256" key="1">
    <source>
        <dbReference type="ARBA" id="ARBA00008918"/>
    </source>
</evidence>
<dbReference type="AlphaFoldDB" id="A0A3R5XVA6"/>
<dbReference type="InterPro" id="IPR036291">
    <property type="entry name" value="NAD(P)-bd_dom_sf"/>
</dbReference>
<dbReference type="NCBIfam" id="TIGR01777">
    <property type="entry name" value="yfcH"/>
    <property type="match status" value="1"/>
</dbReference>
<evidence type="ECO:0000313" key="7">
    <source>
        <dbReference type="Proteomes" id="UP000287502"/>
    </source>
</evidence>
<dbReference type="Pfam" id="PF01370">
    <property type="entry name" value="Epimerase"/>
    <property type="match status" value="1"/>
</dbReference>
<dbReference type="SUPFAM" id="SSF51735">
    <property type="entry name" value="NAD(P)-binding Rossmann-fold domains"/>
    <property type="match status" value="1"/>
</dbReference>
<organism evidence="6 7">
    <name type="scientific">Geovibrio thiophilus</name>
    <dbReference type="NCBI Taxonomy" id="139438"/>
    <lineage>
        <taxon>Bacteria</taxon>
        <taxon>Pseudomonadati</taxon>
        <taxon>Deferribacterota</taxon>
        <taxon>Deferribacteres</taxon>
        <taxon>Deferribacterales</taxon>
        <taxon>Geovibrionaceae</taxon>
        <taxon>Geovibrio</taxon>
    </lineage>
</organism>
<dbReference type="SUPFAM" id="SSF55961">
    <property type="entry name" value="Bet v1-like"/>
    <property type="match status" value="1"/>
</dbReference>
<dbReference type="Pfam" id="PF08338">
    <property type="entry name" value="DUF1731"/>
    <property type="match status" value="1"/>
</dbReference>
<dbReference type="PANTHER" id="PTHR11092">
    <property type="entry name" value="SUGAR NUCLEOTIDE EPIMERASE RELATED"/>
    <property type="match status" value="1"/>
</dbReference>
<dbReference type="InterPro" id="IPR023393">
    <property type="entry name" value="START-like_dom_sf"/>
</dbReference>
<dbReference type="InterPro" id="IPR010099">
    <property type="entry name" value="SDR39U1"/>
</dbReference>
<dbReference type="OrthoDB" id="9801773at2"/>
<comment type="similarity">
    <text evidence="2">Belongs to the NAD(P)-dependent epimerase/dehydratase family. SDR39U1 subfamily.</text>
</comment>
<feature type="domain" description="NAD-dependent epimerase/dehydratase" evidence="3">
    <location>
        <begin position="159"/>
        <end position="371"/>
    </location>
</feature>
<dbReference type="Pfam" id="PF03364">
    <property type="entry name" value="Polyketide_cyc"/>
    <property type="match status" value="1"/>
</dbReference>